<evidence type="ECO:0000313" key="1">
    <source>
        <dbReference type="EMBL" id="MEY8000886.1"/>
    </source>
</evidence>
<dbReference type="Gene3D" id="2.60.120.10">
    <property type="entry name" value="Jelly Rolls"/>
    <property type="match status" value="1"/>
</dbReference>
<accession>A0ABV4BT61</accession>
<dbReference type="RefSeq" id="WP_369704780.1">
    <property type="nucleotide sequence ID" value="NZ_JBGEWD010000011.1"/>
</dbReference>
<dbReference type="Proteomes" id="UP001564657">
    <property type="component" value="Unassembled WGS sequence"/>
</dbReference>
<evidence type="ECO:0000313" key="2">
    <source>
        <dbReference type="Proteomes" id="UP001564657"/>
    </source>
</evidence>
<keyword evidence="2" id="KW-1185">Reference proteome</keyword>
<dbReference type="Pfam" id="PF06249">
    <property type="entry name" value="EutQ"/>
    <property type="match status" value="1"/>
</dbReference>
<dbReference type="SUPFAM" id="SSF51182">
    <property type="entry name" value="RmlC-like cupins"/>
    <property type="match status" value="1"/>
</dbReference>
<gene>
    <name evidence="1" type="ORF">AB8U03_11890</name>
</gene>
<reference evidence="1 2" key="1">
    <citation type="submission" date="2024-08" db="EMBL/GenBank/DDBJ databases">
        <title>Clostridium lapicellarii sp. nov., and Clostridium renhuaiense sp. nov., two species isolated from the mud in a fermentation cellar used for producing sauce-flavour Chinese liquors.</title>
        <authorList>
            <person name="Yang F."/>
            <person name="Wang H."/>
            <person name="Chen L.Q."/>
            <person name="Zhou N."/>
            <person name="Lu J.J."/>
            <person name="Pu X.X."/>
            <person name="Wan B."/>
            <person name="Wang L."/>
            <person name="Liu S.J."/>
        </authorList>
    </citation>
    <scope>NUCLEOTIDE SEQUENCE [LARGE SCALE GENOMIC DNA]</scope>
    <source>
        <strain evidence="1 2">MT-5</strain>
    </source>
</reference>
<dbReference type="InterPro" id="IPR014710">
    <property type="entry name" value="RmlC-like_jellyroll"/>
</dbReference>
<organism evidence="1 2">
    <name type="scientific">Clostridium moutaii</name>
    <dbReference type="NCBI Taxonomy" id="3240932"/>
    <lineage>
        <taxon>Bacteria</taxon>
        <taxon>Bacillati</taxon>
        <taxon>Bacillota</taxon>
        <taxon>Clostridia</taxon>
        <taxon>Eubacteriales</taxon>
        <taxon>Clostridiaceae</taxon>
        <taxon>Clostridium</taxon>
    </lineage>
</organism>
<dbReference type="PANTHER" id="PTHR36169:SF1">
    <property type="entry name" value="ACETATE KINASE EUTQ"/>
    <property type="match status" value="1"/>
</dbReference>
<protein>
    <submittedName>
        <fullName evidence="1">Cupin domain-containing protein</fullName>
    </submittedName>
</protein>
<sequence>MKKLICAKDVETAANQGQKVIYIETDGIITPSARDAAKAYGIEFSTETKICESKNSCEEKVSELTKVCSNDGIDSDIIYKLVKILKDKGLFGQMIDLLSNKPYVCETDGSGLKLVRGNSVKMDVFDTGNPSAKVFYQELISKDDASMSAGFLTIDHSDFDWELTYEEIDYVIEGTLTVTINGKTFTAHPGDVLCVPSGSKVIWGSPDKVKLFYATYPANWADLVS</sequence>
<comment type="caution">
    <text evidence="1">The sequence shown here is derived from an EMBL/GenBank/DDBJ whole genome shotgun (WGS) entry which is preliminary data.</text>
</comment>
<proteinExistence type="predicted"/>
<dbReference type="EMBL" id="JBGEWD010000011">
    <property type="protein sequence ID" value="MEY8000886.1"/>
    <property type="molecule type" value="Genomic_DNA"/>
</dbReference>
<dbReference type="CDD" id="cd02228">
    <property type="entry name" value="cupin_EutQ"/>
    <property type="match status" value="1"/>
</dbReference>
<dbReference type="InterPro" id="IPR010424">
    <property type="entry name" value="EutQ"/>
</dbReference>
<name>A0ABV4BT61_9CLOT</name>
<dbReference type="InterPro" id="IPR011051">
    <property type="entry name" value="RmlC_Cupin_sf"/>
</dbReference>
<dbReference type="PANTHER" id="PTHR36169">
    <property type="entry name" value="ETHANOLAMINE UTILIZATION PROTEIN EUTQ"/>
    <property type="match status" value="1"/>
</dbReference>